<feature type="domain" description="C2H2-type" evidence="11">
    <location>
        <begin position="178"/>
        <end position="201"/>
    </location>
</feature>
<reference evidence="12" key="2">
    <citation type="journal article" date="2020" name="BMC">
        <title>Leishmania infection induces a limited differential gene expression in the sand fly midgut.</title>
        <authorList>
            <person name="Coutinho-Abreu I.V."/>
            <person name="Serafim T.D."/>
            <person name="Meneses C."/>
            <person name="Kamhawi S."/>
            <person name="Oliveira F."/>
            <person name="Valenzuela J.G."/>
        </authorList>
    </citation>
    <scope>NUCLEOTIDE SEQUENCE</scope>
    <source>
        <strain evidence="12">Jacobina</strain>
        <tissue evidence="12">Midgut</tissue>
    </source>
</reference>
<dbReference type="EnsemblMetazoa" id="LLOJ003462-RA">
    <property type="protein sequence ID" value="LLOJ003462-PA"/>
    <property type="gene ID" value="LLOJ003462"/>
</dbReference>
<dbReference type="Proteomes" id="UP000092461">
    <property type="component" value="Unassembled WGS sequence"/>
</dbReference>
<feature type="region of interest" description="Disordered" evidence="10">
    <location>
        <begin position="226"/>
        <end position="247"/>
    </location>
</feature>
<keyword evidence="6" id="KW-0238">DNA-binding</keyword>
<feature type="domain" description="C2H2-type" evidence="11">
    <location>
        <begin position="124"/>
        <end position="151"/>
    </location>
</feature>
<dbReference type="InterPro" id="IPR050527">
    <property type="entry name" value="Snail/Krueppel_Znf"/>
</dbReference>
<feature type="domain" description="C2H2-type" evidence="11">
    <location>
        <begin position="94"/>
        <end position="122"/>
    </location>
</feature>
<evidence type="ECO:0000256" key="4">
    <source>
        <dbReference type="ARBA" id="ARBA00022771"/>
    </source>
</evidence>
<feature type="domain" description="C2H2-type" evidence="11">
    <location>
        <begin position="37"/>
        <end position="64"/>
    </location>
</feature>
<dbReference type="PANTHER" id="PTHR24388">
    <property type="entry name" value="ZINC FINGER PROTEIN"/>
    <property type="match status" value="1"/>
</dbReference>
<feature type="domain" description="C2H2-type" evidence="11">
    <location>
        <begin position="150"/>
        <end position="177"/>
    </location>
</feature>
<evidence type="ECO:0000256" key="8">
    <source>
        <dbReference type="ARBA" id="ARBA00037948"/>
    </source>
</evidence>
<reference evidence="14" key="1">
    <citation type="submission" date="2012-05" db="EMBL/GenBank/DDBJ databases">
        <title>Whole Genome Assembly of Lutzomyia longipalpis.</title>
        <authorList>
            <person name="Richards S."/>
            <person name="Qu C."/>
            <person name="Dillon R."/>
            <person name="Worley K."/>
            <person name="Scherer S."/>
            <person name="Batterton M."/>
            <person name="Taylor A."/>
            <person name="Hawes A."/>
            <person name="Hernandez B."/>
            <person name="Kovar C."/>
            <person name="Mandapat C."/>
            <person name="Pham C."/>
            <person name="Qu C."/>
            <person name="Jing C."/>
            <person name="Bess C."/>
            <person name="Bandaranaike D."/>
            <person name="Ngo D."/>
            <person name="Ongeri F."/>
            <person name="Arias F."/>
            <person name="Lara F."/>
            <person name="Weissenberger G."/>
            <person name="Kamau G."/>
            <person name="Han H."/>
            <person name="Shen H."/>
            <person name="Dinh H."/>
            <person name="Khalil I."/>
            <person name="Jones J."/>
            <person name="Shafer J."/>
            <person name="Jayaseelan J."/>
            <person name="Quiroz J."/>
            <person name="Blankenburg K."/>
            <person name="Nguyen L."/>
            <person name="Jackson L."/>
            <person name="Francisco L."/>
            <person name="Tang L.-Y."/>
            <person name="Pu L.-L."/>
            <person name="Perales L."/>
            <person name="Lorensuhewa L."/>
            <person name="Munidasa M."/>
            <person name="Coyle M."/>
            <person name="Taylor M."/>
            <person name="Puazo M."/>
            <person name="Firestine M."/>
            <person name="Scheel M."/>
            <person name="Javaid M."/>
            <person name="Wang M."/>
            <person name="Li M."/>
            <person name="Tabassum N."/>
            <person name="Saada N."/>
            <person name="Osuji N."/>
            <person name="Aqrawi P."/>
            <person name="Fu Q."/>
            <person name="Thornton R."/>
            <person name="Raj R."/>
            <person name="Goodspeed R."/>
            <person name="Mata R."/>
            <person name="Najjar R."/>
            <person name="Gubbala S."/>
            <person name="Lee S."/>
            <person name="Denson S."/>
            <person name="Patil S."/>
            <person name="Macmil S."/>
            <person name="Qi S."/>
            <person name="Matskevitch T."/>
            <person name="Palculict T."/>
            <person name="Mathew T."/>
            <person name="Vee V."/>
            <person name="Velamala V."/>
            <person name="Korchina V."/>
            <person name="Cai W."/>
            <person name="Liu W."/>
            <person name="Dai W."/>
            <person name="Zou X."/>
            <person name="Zhu Y."/>
            <person name="Zhang Y."/>
            <person name="Wu Y.-Q."/>
            <person name="Xin Y."/>
            <person name="Nazarath L."/>
            <person name="Kovar C."/>
            <person name="Han Y."/>
            <person name="Muzny D."/>
            <person name="Gibbs R."/>
        </authorList>
    </citation>
    <scope>NUCLEOTIDE SEQUENCE [LARGE SCALE GENOMIC DNA]</scope>
    <source>
        <strain evidence="14">Jacobina</strain>
    </source>
</reference>
<feature type="compositionally biased region" description="Polar residues" evidence="10">
    <location>
        <begin position="232"/>
        <end position="247"/>
    </location>
</feature>
<evidence type="ECO:0000259" key="11">
    <source>
        <dbReference type="PROSITE" id="PS50157"/>
    </source>
</evidence>
<dbReference type="AlphaFoldDB" id="A0A1B0CGG1"/>
<accession>A0A1B0CGG1</accession>
<dbReference type="GO" id="GO:0005634">
    <property type="term" value="C:nucleus"/>
    <property type="evidence" value="ECO:0007669"/>
    <property type="project" value="UniProtKB-SubCell"/>
</dbReference>
<dbReference type="EMBL" id="AJWK01011081">
    <property type="status" value="NOT_ANNOTATED_CDS"/>
    <property type="molecule type" value="Genomic_DNA"/>
</dbReference>
<evidence type="ECO:0000256" key="3">
    <source>
        <dbReference type="ARBA" id="ARBA00022737"/>
    </source>
</evidence>
<protein>
    <submittedName>
        <fullName evidence="12">Putative zn finger</fullName>
    </submittedName>
</protein>
<evidence type="ECO:0000256" key="2">
    <source>
        <dbReference type="ARBA" id="ARBA00022723"/>
    </source>
</evidence>
<evidence type="ECO:0000256" key="9">
    <source>
        <dbReference type="PROSITE-ProRule" id="PRU00042"/>
    </source>
</evidence>
<dbReference type="Pfam" id="PF12874">
    <property type="entry name" value="zf-met"/>
    <property type="match status" value="2"/>
</dbReference>
<dbReference type="SMART" id="SM00355">
    <property type="entry name" value="ZnF_C2H2"/>
    <property type="match status" value="6"/>
</dbReference>
<keyword evidence="2" id="KW-0479">Metal-binding</keyword>
<keyword evidence="5" id="KW-0862">Zinc</keyword>
<comment type="subcellular location">
    <subcellularLocation>
        <location evidence="1">Nucleus</location>
    </subcellularLocation>
</comment>
<proteinExistence type="inferred from homology"/>
<evidence type="ECO:0000256" key="10">
    <source>
        <dbReference type="SAM" id="MobiDB-lite"/>
    </source>
</evidence>
<dbReference type="GO" id="GO:0000978">
    <property type="term" value="F:RNA polymerase II cis-regulatory region sequence-specific DNA binding"/>
    <property type="evidence" value="ECO:0007669"/>
    <property type="project" value="TreeGrafter"/>
</dbReference>
<dbReference type="VEuPathDB" id="VectorBase:LLOJ003462"/>
<dbReference type="Pfam" id="PF00096">
    <property type="entry name" value="zf-C2H2"/>
    <property type="match status" value="2"/>
</dbReference>
<organism evidence="13 14">
    <name type="scientific">Lutzomyia longipalpis</name>
    <name type="common">Sand fly</name>
    <dbReference type="NCBI Taxonomy" id="7200"/>
    <lineage>
        <taxon>Eukaryota</taxon>
        <taxon>Metazoa</taxon>
        <taxon>Ecdysozoa</taxon>
        <taxon>Arthropoda</taxon>
        <taxon>Hexapoda</taxon>
        <taxon>Insecta</taxon>
        <taxon>Pterygota</taxon>
        <taxon>Neoptera</taxon>
        <taxon>Endopterygota</taxon>
        <taxon>Diptera</taxon>
        <taxon>Nematocera</taxon>
        <taxon>Psychodoidea</taxon>
        <taxon>Psychodidae</taxon>
        <taxon>Lutzomyia</taxon>
        <taxon>Lutzomyia</taxon>
    </lineage>
</organism>
<evidence type="ECO:0000313" key="13">
    <source>
        <dbReference type="EnsemblMetazoa" id="LLOJ003462-PA"/>
    </source>
</evidence>
<evidence type="ECO:0000256" key="7">
    <source>
        <dbReference type="ARBA" id="ARBA00023242"/>
    </source>
</evidence>
<evidence type="ECO:0000256" key="5">
    <source>
        <dbReference type="ARBA" id="ARBA00022833"/>
    </source>
</evidence>
<evidence type="ECO:0000313" key="14">
    <source>
        <dbReference type="Proteomes" id="UP000092461"/>
    </source>
</evidence>
<comment type="similarity">
    <text evidence="8">Belongs to the snail C2H2-type zinc-finger protein family.</text>
</comment>
<dbReference type="GO" id="GO:0008270">
    <property type="term" value="F:zinc ion binding"/>
    <property type="evidence" value="ECO:0007669"/>
    <property type="project" value="UniProtKB-KW"/>
</dbReference>
<keyword evidence="7" id="KW-0539">Nucleus</keyword>
<sequence>MTPIYYKVPAVPQINRRPKNPAVVDAKTKQEKQKAAFTCERCGKTLTNRQGFLMHMDKHNNTARYKCDQCDQKFIHWLSRRTHIYRVHLKKPYCTCQHCGKSFYQIKDMRTHILEFHTAEHKGYQCEICGKNFRTRSSFNDHKNVHKSGVECKVCGKMLKTKKTYFKHLEGHTGARHYACSVCDRTYTCNNLLKRHMKHKHPDKIHLLPPSGTIVNKAYLKKKGLQHPIPHPQQSTSQNSLSLKLTK</sequence>
<keyword evidence="4 9" id="KW-0863">Zinc-finger</keyword>
<dbReference type="InterPro" id="IPR036236">
    <property type="entry name" value="Znf_C2H2_sf"/>
</dbReference>
<evidence type="ECO:0000256" key="1">
    <source>
        <dbReference type="ARBA" id="ARBA00004123"/>
    </source>
</evidence>
<dbReference type="GO" id="GO:0000981">
    <property type="term" value="F:DNA-binding transcription factor activity, RNA polymerase II-specific"/>
    <property type="evidence" value="ECO:0007669"/>
    <property type="project" value="TreeGrafter"/>
</dbReference>
<dbReference type="PROSITE" id="PS00028">
    <property type="entry name" value="ZINC_FINGER_C2H2_1"/>
    <property type="match status" value="6"/>
</dbReference>
<dbReference type="SUPFAM" id="SSF57667">
    <property type="entry name" value="beta-beta-alpha zinc fingers"/>
    <property type="match status" value="3"/>
</dbReference>
<reference evidence="13" key="3">
    <citation type="submission" date="2020-05" db="UniProtKB">
        <authorList>
            <consortium name="EnsemblMetazoa"/>
        </authorList>
    </citation>
    <scope>IDENTIFICATION</scope>
    <source>
        <strain evidence="13">Jacobina</strain>
    </source>
</reference>
<keyword evidence="3" id="KW-0677">Repeat</keyword>
<dbReference type="InterPro" id="IPR013087">
    <property type="entry name" value="Znf_C2H2_type"/>
</dbReference>
<keyword evidence="14" id="KW-1185">Reference proteome</keyword>
<dbReference type="Gene3D" id="3.30.160.60">
    <property type="entry name" value="Classic Zinc Finger"/>
    <property type="match status" value="3"/>
</dbReference>
<evidence type="ECO:0000256" key="6">
    <source>
        <dbReference type="ARBA" id="ARBA00023125"/>
    </source>
</evidence>
<dbReference type="PROSITE" id="PS50157">
    <property type="entry name" value="ZINC_FINGER_C2H2_2"/>
    <property type="match status" value="5"/>
</dbReference>
<evidence type="ECO:0000313" key="12">
    <source>
        <dbReference type="EMBL" id="MBC1180998.1"/>
    </source>
</evidence>
<dbReference type="PANTHER" id="PTHR24388:SF54">
    <property type="entry name" value="PROTEIN ESCARGOT"/>
    <property type="match status" value="1"/>
</dbReference>
<dbReference type="EMBL" id="GITU01012295">
    <property type="protein sequence ID" value="MBC1180998.1"/>
    <property type="molecule type" value="Transcribed_RNA"/>
</dbReference>
<name>A0A1B0CGG1_LUTLO</name>
<dbReference type="VEuPathDB" id="VectorBase:LLONM1_011926"/>